<dbReference type="HAMAP" id="MF_00326">
    <property type="entry name" value="Ribosomal_eL8"/>
    <property type="match status" value="1"/>
</dbReference>
<dbReference type="GO" id="GO:0004526">
    <property type="term" value="F:ribonuclease P activity"/>
    <property type="evidence" value="ECO:0007669"/>
    <property type="project" value="UniProtKB-UniRule"/>
</dbReference>
<dbReference type="Pfam" id="PF01248">
    <property type="entry name" value="Ribosomal_L7Ae"/>
    <property type="match status" value="1"/>
</dbReference>
<dbReference type="RefSeq" id="WP_012997371.1">
    <property type="nucleotide sequence ID" value="NC_013926.1"/>
</dbReference>
<dbReference type="PANTHER" id="PTHR23105">
    <property type="entry name" value="RIBOSOMAL PROTEIN L7AE FAMILY MEMBER"/>
    <property type="match status" value="1"/>
</dbReference>
<dbReference type="OrthoDB" id="25810at2157"/>
<dbReference type="Gene3D" id="3.30.1330.30">
    <property type="match status" value="1"/>
</dbReference>
<reference evidence="11" key="1">
    <citation type="submission" date="2010-02" db="EMBL/GenBank/DDBJ databases">
        <title>Complete sequence of Aciduliprofundum boonei T469.</title>
        <authorList>
            <consortium name="US DOE Joint Genome Institute"/>
            <person name="Lucas S."/>
            <person name="Copeland A."/>
            <person name="Lapidus A."/>
            <person name="Cheng J.-F."/>
            <person name="Bruce D."/>
            <person name="Goodwin L."/>
            <person name="Pitluck S."/>
            <person name="Saunders E."/>
            <person name="Detter J.C."/>
            <person name="Han C."/>
            <person name="Tapia R."/>
            <person name="Land M."/>
            <person name="Hauser L."/>
            <person name="Kyrpides N."/>
            <person name="Mikhailova N."/>
            <person name="Flores G."/>
            <person name="Reysenbach A.-L."/>
            <person name="Woyke T."/>
        </authorList>
    </citation>
    <scope>NUCLEOTIDE SEQUENCE</scope>
    <source>
        <strain evidence="11">T469</strain>
    </source>
</reference>
<evidence type="ECO:0000259" key="10">
    <source>
        <dbReference type="Pfam" id="PF01248"/>
    </source>
</evidence>
<dbReference type="InterPro" id="IPR029064">
    <property type="entry name" value="Ribosomal_eL30-like_sf"/>
</dbReference>
<keyword evidence="8 9" id="KW-0687">Ribonucleoprotein</keyword>
<evidence type="ECO:0000256" key="6">
    <source>
        <dbReference type="ARBA" id="ARBA00022884"/>
    </source>
</evidence>
<evidence type="ECO:0000256" key="5">
    <source>
        <dbReference type="ARBA" id="ARBA00022730"/>
    </source>
</evidence>
<dbReference type="HOGENOM" id="CLU_084513_4_0_2"/>
<organism evidence="11 12">
    <name type="scientific">Aciduliprofundum boonei (strain DSM 19572 / T469)</name>
    <dbReference type="NCBI Taxonomy" id="439481"/>
    <lineage>
        <taxon>Archaea</taxon>
        <taxon>Methanobacteriati</taxon>
        <taxon>Thermoplasmatota</taxon>
        <taxon>DHVE2 group</taxon>
        <taxon>Candidatus Aciduliprofundum</taxon>
    </lineage>
</organism>
<dbReference type="FunFam" id="3.30.1330.30:FF:000020">
    <property type="entry name" value="50S ribosomal protein L7Ae"/>
    <property type="match status" value="1"/>
</dbReference>
<dbReference type="InterPro" id="IPR018492">
    <property type="entry name" value="Ribosomal_eL8/Nhp2"/>
</dbReference>
<gene>
    <name evidence="9" type="primary">rpl7ae</name>
    <name evidence="11" type="ordered locus">Aboo_1236</name>
</gene>
<protein>
    <recommendedName>
        <fullName evidence="9">Large ribosomal subunit protein eL8</fullName>
    </recommendedName>
</protein>
<evidence type="ECO:0000313" key="11">
    <source>
        <dbReference type="EMBL" id="ADD09044.1"/>
    </source>
</evidence>
<keyword evidence="6 9" id="KW-0694">RNA-binding</keyword>
<dbReference type="GO" id="GO:1990904">
    <property type="term" value="C:ribonucleoprotein complex"/>
    <property type="evidence" value="ECO:0007669"/>
    <property type="project" value="UniProtKB-KW"/>
</dbReference>
<accession>D3TAB5</accession>
<name>D3TAB5_ACIB4</name>
<evidence type="ECO:0000256" key="1">
    <source>
        <dbReference type="ARBA" id="ARBA00004496"/>
    </source>
</evidence>
<dbReference type="NCBIfam" id="TIGR03677">
    <property type="entry name" value="eL8_ribo"/>
    <property type="match status" value="1"/>
</dbReference>
<dbReference type="Proteomes" id="UP000001400">
    <property type="component" value="Chromosome"/>
</dbReference>
<evidence type="ECO:0000256" key="7">
    <source>
        <dbReference type="ARBA" id="ARBA00022980"/>
    </source>
</evidence>
<dbReference type="GO" id="GO:0005737">
    <property type="term" value="C:cytoplasm"/>
    <property type="evidence" value="ECO:0007669"/>
    <property type="project" value="UniProtKB-SubCell"/>
</dbReference>
<dbReference type="GO" id="GO:0006412">
    <property type="term" value="P:translation"/>
    <property type="evidence" value="ECO:0007669"/>
    <property type="project" value="UniProtKB-UniRule"/>
</dbReference>
<comment type="function">
    <text evidence="9">Multifunctional RNA-binding protein that recognizes the K-turn motif in ribosomal RNA, the RNA component of RNase P, box H/ACA, box C/D and box C'/D' sRNAs.</text>
</comment>
<dbReference type="AlphaFoldDB" id="D3TAB5"/>
<keyword evidence="4 9" id="KW-0819">tRNA processing</keyword>
<comment type="subunit">
    <text evidence="9">Part of the 50S ribosomal subunit. Probably part of the RNase P complex.</text>
</comment>
<comment type="subcellular location">
    <subcellularLocation>
        <location evidence="1 9">Cytoplasm</location>
    </subcellularLocation>
</comment>
<feature type="domain" description="Ribosomal protein eL8/eL30/eS12/Gadd45" evidence="10">
    <location>
        <begin position="17"/>
        <end position="107"/>
    </location>
</feature>
<dbReference type="PRINTS" id="PR00884">
    <property type="entry name" value="RIBOSOMALHS6"/>
</dbReference>
<dbReference type="GO" id="GO:0005840">
    <property type="term" value="C:ribosome"/>
    <property type="evidence" value="ECO:0007669"/>
    <property type="project" value="UniProtKB-KW"/>
</dbReference>
<dbReference type="InterPro" id="IPR050257">
    <property type="entry name" value="eL8/uL1-like"/>
</dbReference>
<dbReference type="EMBL" id="CP001941">
    <property type="protein sequence ID" value="ADD09044.1"/>
    <property type="molecule type" value="Genomic_DNA"/>
</dbReference>
<dbReference type="GO" id="GO:0001682">
    <property type="term" value="P:tRNA 5'-leader removal"/>
    <property type="evidence" value="ECO:0007669"/>
    <property type="project" value="UniProtKB-UniRule"/>
</dbReference>
<evidence type="ECO:0000256" key="8">
    <source>
        <dbReference type="ARBA" id="ARBA00023274"/>
    </source>
</evidence>
<dbReference type="GO" id="GO:0019843">
    <property type="term" value="F:rRNA binding"/>
    <property type="evidence" value="ECO:0007669"/>
    <property type="project" value="UniProtKB-KW"/>
</dbReference>
<dbReference type="KEGG" id="abi:Aboo_1236"/>
<evidence type="ECO:0000256" key="3">
    <source>
        <dbReference type="ARBA" id="ARBA00022490"/>
    </source>
</evidence>
<dbReference type="InterPro" id="IPR022481">
    <property type="entry name" value="Ribosomal_eL8_arc"/>
</dbReference>
<keyword evidence="12" id="KW-1185">Reference proteome</keyword>
<evidence type="ECO:0000256" key="9">
    <source>
        <dbReference type="HAMAP-Rule" id="MF_00326"/>
    </source>
</evidence>
<evidence type="ECO:0000256" key="4">
    <source>
        <dbReference type="ARBA" id="ARBA00022694"/>
    </source>
</evidence>
<proteinExistence type="inferred from homology"/>
<keyword evidence="5 9" id="KW-0699">rRNA-binding</keyword>
<keyword evidence="7 9" id="KW-0689">Ribosomal protein</keyword>
<keyword evidence="3 9" id="KW-0963">Cytoplasm</keyword>
<dbReference type="GO" id="GO:0003735">
    <property type="term" value="F:structural constituent of ribosome"/>
    <property type="evidence" value="ECO:0007669"/>
    <property type="project" value="InterPro"/>
</dbReference>
<dbReference type="PRINTS" id="PR00881">
    <property type="entry name" value="L7ARS6FAMILY"/>
</dbReference>
<dbReference type="GeneID" id="8828198"/>
<evidence type="ECO:0000313" key="12">
    <source>
        <dbReference type="Proteomes" id="UP000001400"/>
    </source>
</evidence>
<sequence length="121" mass="13378">MAAIYVRFETPKELQEKMLSAVEISKETGKVRKGTNEVTKTIERGDAKFVIIAEDVNPPEIVAHLPLLCEEKGIPYGYVATKEELGKRVGIKSAASVSILDFGKANDSFKEIIEQIKAIKK</sequence>
<comment type="similarity">
    <text evidence="2 9">Belongs to the eukaryotic ribosomal protein eL8 family.</text>
</comment>
<dbReference type="InterPro" id="IPR004038">
    <property type="entry name" value="Ribosomal_eL8/eL30/eS12/Gad45"/>
</dbReference>
<evidence type="ECO:0000256" key="2">
    <source>
        <dbReference type="ARBA" id="ARBA00007337"/>
    </source>
</evidence>
<dbReference type="SUPFAM" id="SSF55315">
    <property type="entry name" value="L30e-like"/>
    <property type="match status" value="1"/>
</dbReference>